<accession>A0A7U2I637</accession>
<feature type="chain" id="PRO_5031316097" evidence="1">
    <location>
        <begin position="21"/>
        <end position="155"/>
    </location>
</feature>
<reference evidence="3" key="1">
    <citation type="journal article" date="2021" name="BMC Genomics">
        <title>Chromosome-level genome assembly and manually-curated proteome of model necrotroph Parastagonospora nodorum Sn15 reveals a genome-wide trove of candidate effector homologs, and redundancy of virulence-related functions within an accessory chromosome.</title>
        <authorList>
            <person name="Bertazzoni S."/>
            <person name="Jones D.A.B."/>
            <person name="Phan H.T."/>
            <person name="Tan K.-C."/>
            <person name="Hane J.K."/>
        </authorList>
    </citation>
    <scope>NUCLEOTIDE SEQUENCE [LARGE SCALE GENOMIC DNA]</scope>
    <source>
        <strain evidence="3">SN15 / ATCC MYA-4574 / FGSC 10173)</strain>
    </source>
</reference>
<dbReference type="AlphaFoldDB" id="A0A7U2I637"/>
<dbReference type="Proteomes" id="UP000663193">
    <property type="component" value="Chromosome 15"/>
</dbReference>
<evidence type="ECO:0000313" key="2">
    <source>
        <dbReference type="EMBL" id="QRD03185.1"/>
    </source>
</evidence>
<keyword evidence="3" id="KW-1185">Reference proteome</keyword>
<dbReference type="VEuPathDB" id="FungiDB:JI435_306840"/>
<evidence type="ECO:0000256" key="1">
    <source>
        <dbReference type="SAM" id="SignalP"/>
    </source>
</evidence>
<feature type="signal peptide" evidence="1">
    <location>
        <begin position="1"/>
        <end position="20"/>
    </location>
</feature>
<sequence>MTPMAALAALMLSNWGCAGASSFMPAERMLSGVAGAGGCAPSPVVAMLANYIQRGVVCASEGCWGRNDERVLVYQLLLWEIDGAAGASDRGTGERMGHNGVVEGKRGGAYSLHVAGFHVQRANSNLDSWRYRRWSLRPVAVGAGGGLAMIQYDSV</sequence>
<proteinExistence type="predicted"/>
<organism evidence="2 3">
    <name type="scientific">Phaeosphaeria nodorum (strain SN15 / ATCC MYA-4574 / FGSC 10173)</name>
    <name type="common">Glume blotch fungus</name>
    <name type="synonym">Parastagonospora nodorum</name>
    <dbReference type="NCBI Taxonomy" id="321614"/>
    <lineage>
        <taxon>Eukaryota</taxon>
        <taxon>Fungi</taxon>
        <taxon>Dikarya</taxon>
        <taxon>Ascomycota</taxon>
        <taxon>Pezizomycotina</taxon>
        <taxon>Dothideomycetes</taxon>
        <taxon>Pleosporomycetidae</taxon>
        <taxon>Pleosporales</taxon>
        <taxon>Pleosporineae</taxon>
        <taxon>Phaeosphaeriaceae</taxon>
        <taxon>Parastagonospora</taxon>
    </lineage>
</organism>
<evidence type="ECO:0000313" key="3">
    <source>
        <dbReference type="Proteomes" id="UP000663193"/>
    </source>
</evidence>
<protein>
    <submittedName>
        <fullName evidence="2">Uncharacterized protein</fullName>
    </submittedName>
</protein>
<keyword evidence="1" id="KW-0732">Signal</keyword>
<dbReference type="EMBL" id="CP069037">
    <property type="protein sequence ID" value="QRD03185.1"/>
    <property type="molecule type" value="Genomic_DNA"/>
</dbReference>
<name>A0A7U2I637_PHANO</name>
<gene>
    <name evidence="2" type="ORF">JI435_306840</name>
</gene>